<name>A0A1M7TRL7_9BACT</name>
<evidence type="ECO:0000313" key="2">
    <source>
        <dbReference type="EMBL" id="SHN73361.1"/>
    </source>
</evidence>
<evidence type="ECO:0000259" key="1">
    <source>
        <dbReference type="Pfam" id="PF04324"/>
    </source>
</evidence>
<dbReference type="AlphaFoldDB" id="A0A1M7TRL7"/>
<dbReference type="InterPro" id="IPR041854">
    <property type="entry name" value="BFD-like_2Fe2S-bd_dom_sf"/>
</dbReference>
<organism evidence="2 3">
    <name type="scientific">Desulfovibrio litoralis DSM 11393</name>
    <dbReference type="NCBI Taxonomy" id="1121455"/>
    <lineage>
        <taxon>Bacteria</taxon>
        <taxon>Pseudomonadati</taxon>
        <taxon>Thermodesulfobacteriota</taxon>
        <taxon>Desulfovibrionia</taxon>
        <taxon>Desulfovibrionales</taxon>
        <taxon>Desulfovibrionaceae</taxon>
        <taxon>Desulfovibrio</taxon>
    </lineage>
</organism>
<dbReference type="RefSeq" id="WP_072698061.1">
    <property type="nucleotide sequence ID" value="NZ_FRDI01000023.1"/>
</dbReference>
<evidence type="ECO:0000313" key="3">
    <source>
        <dbReference type="Proteomes" id="UP000186469"/>
    </source>
</evidence>
<keyword evidence="3" id="KW-1185">Reference proteome</keyword>
<dbReference type="InterPro" id="IPR007419">
    <property type="entry name" value="BFD-like_2Fe2S-bd_dom"/>
</dbReference>
<reference evidence="2 3" key="1">
    <citation type="submission" date="2016-12" db="EMBL/GenBank/DDBJ databases">
        <authorList>
            <person name="Song W.-J."/>
            <person name="Kurnit D.M."/>
        </authorList>
    </citation>
    <scope>NUCLEOTIDE SEQUENCE [LARGE SCALE GENOMIC DNA]</scope>
    <source>
        <strain evidence="2 3">DSM 11393</strain>
    </source>
</reference>
<feature type="domain" description="BFD-like [2Fe-2S]-binding" evidence="1">
    <location>
        <begin position="17"/>
        <end position="54"/>
    </location>
</feature>
<protein>
    <submittedName>
        <fullName evidence="2">BFD-like [2Fe-2S] binding domain-containing protein</fullName>
    </submittedName>
</protein>
<dbReference type="Proteomes" id="UP000186469">
    <property type="component" value="Unassembled WGS sequence"/>
</dbReference>
<gene>
    <name evidence="2" type="ORF">SAMN02745728_02407</name>
</gene>
<accession>A0A1M7TRL7</accession>
<sequence length="89" mass="9984">MLQNDINQIIKASDNQIVCYCANVSKGEILAAIKNGVQTFNELKEVTGVCPDNCDCKNKNPNKRCCSSEIKILIAHNTKDRELFQKIIK</sequence>
<dbReference type="STRING" id="1121455.SAMN02745728_02407"/>
<dbReference type="Pfam" id="PF04324">
    <property type="entry name" value="Fer2_BFD"/>
    <property type="match status" value="1"/>
</dbReference>
<dbReference type="Gene3D" id="1.10.10.1100">
    <property type="entry name" value="BFD-like [2Fe-2S]-binding domain"/>
    <property type="match status" value="1"/>
</dbReference>
<dbReference type="EMBL" id="FRDI01000023">
    <property type="protein sequence ID" value="SHN73361.1"/>
    <property type="molecule type" value="Genomic_DNA"/>
</dbReference>
<proteinExistence type="predicted"/>